<dbReference type="EC" id="3.2.2.-" evidence="12"/>
<comment type="function">
    <text evidence="12">Bifunctional DNA N-glycosylase with associated apurinic/apyrimidinic (AP) lyase function that catalyzes the first step in base excision repair (BER), the primary repair pathway for the repair of oxidative DNA damage. The DNA N-glycosylase activity releases the damaged DNA base from DNA by cleaving the N-glycosidic bond, leaving an AP site. The AP lyase activity cleaves the phosphodiester bond 3' to the AP site by a beta-elimination. Primarily recognizes and repairs oxidative base damage of pyrimidines.</text>
</comment>
<evidence type="ECO:0000256" key="8">
    <source>
        <dbReference type="ARBA" id="ARBA00023204"/>
    </source>
</evidence>
<feature type="binding site" evidence="14">
    <location>
        <position position="241"/>
    </location>
    <ligand>
        <name>substrate</name>
    </ligand>
</feature>
<dbReference type="InterPro" id="IPR011257">
    <property type="entry name" value="DNA_glycosylase"/>
</dbReference>
<dbReference type="CDD" id="cd00056">
    <property type="entry name" value="ENDO3c"/>
    <property type="match status" value="1"/>
</dbReference>
<evidence type="ECO:0000259" key="18">
    <source>
        <dbReference type="SMART" id="SM00934"/>
    </source>
</evidence>
<dbReference type="HAMAP" id="MF_03183">
    <property type="entry name" value="Endonuclease_III_Nth"/>
    <property type="match status" value="1"/>
</dbReference>
<dbReference type="InterPro" id="IPR003265">
    <property type="entry name" value="HhH-GPD_domain"/>
</dbReference>
<dbReference type="EMBL" id="CP119880">
    <property type="protein sequence ID" value="WFD36268.1"/>
    <property type="molecule type" value="Genomic_DNA"/>
</dbReference>
<evidence type="ECO:0000256" key="4">
    <source>
        <dbReference type="ARBA" id="ARBA00022763"/>
    </source>
</evidence>
<name>A0AAF0J7H7_9BASI</name>
<dbReference type="GO" id="GO:0004588">
    <property type="term" value="F:orotate phosphoribosyltransferase activity"/>
    <property type="evidence" value="ECO:0007669"/>
    <property type="project" value="TreeGrafter"/>
</dbReference>
<evidence type="ECO:0000259" key="17">
    <source>
        <dbReference type="SMART" id="SM00478"/>
    </source>
</evidence>
<evidence type="ECO:0000256" key="5">
    <source>
        <dbReference type="ARBA" id="ARBA00022793"/>
    </source>
</evidence>
<dbReference type="PROSITE" id="PS00156">
    <property type="entry name" value="OMPDECASE"/>
    <property type="match status" value="1"/>
</dbReference>
<dbReference type="InterPro" id="IPR030841">
    <property type="entry name" value="NTH1"/>
</dbReference>
<dbReference type="SUPFAM" id="SSF48150">
    <property type="entry name" value="DNA-glycosylase"/>
    <property type="match status" value="1"/>
</dbReference>
<dbReference type="GO" id="GO:0005739">
    <property type="term" value="C:mitochondrion"/>
    <property type="evidence" value="ECO:0007669"/>
    <property type="project" value="UniProtKB-SubCell"/>
</dbReference>
<feature type="domain" description="Orotidine 5'-phosphate decarboxylase" evidence="18">
    <location>
        <begin position="29"/>
        <end position="261"/>
    </location>
</feature>
<feature type="active site" description="For OMPdecase activity" evidence="13">
    <location>
        <position position="88"/>
    </location>
</feature>
<keyword evidence="8 12" id="KW-0234">DNA repair</keyword>
<keyword evidence="12" id="KW-0539">Nucleus</keyword>
<dbReference type="GO" id="GO:0005634">
    <property type="term" value="C:nucleus"/>
    <property type="evidence" value="ECO:0007669"/>
    <property type="project" value="UniProtKB-SubCell"/>
</dbReference>
<keyword evidence="7 15" id="KW-0665">Pyrimidine biosynthesis</keyword>
<evidence type="ECO:0000313" key="20">
    <source>
        <dbReference type="Proteomes" id="UP001219933"/>
    </source>
</evidence>
<dbReference type="GO" id="GO:0004590">
    <property type="term" value="F:orotidine-5'-phosphate decarboxylase activity"/>
    <property type="evidence" value="ECO:0007669"/>
    <property type="project" value="UniProtKB-EC"/>
</dbReference>
<protein>
    <recommendedName>
        <fullName evidence="12">Endonuclease III homolog</fullName>
        <ecNumber evidence="12">3.2.2.-</ecNumber>
        <ecNumber evidence="12">4.2.99.18</ecNumber>
    </recommendedName>
    <alternativeName>
        <fullName evidence="12">Bifunctional DNA N-glycosylase/DNA-(apurinic or apyrimidinic site) lyase</fullName>
        <shortName evidence="12">DNA glycosylase/AP lyase</shortName>
    </alternativeName>
</protein>
<dbReference type="InterPro" id="IPR013785">
    <property type="entry name" value="Aldolase_TIM"/>
</dbReference>
<keyword evidence="5 15" id="KW-0210">Decarboxylase</keyword>
<feature type="binding site" evidence="14">
    <location>
        <position position="148"/>
    </location>
    <ligand>
        <name>substrate</name>
    </ligand>
</feature>
<dbReference type="InterPro" id="IPR001754">
    <property type="entry name" value="OMPdeCOase_dom"/>
</dbReference>
<dbReference type="GO" id="GO:0006207">
    <property type="term" value="P:'de novo' pyrimidine nucleobase biosynthetic process"/>
    <property type="evidence" value="ECO:0007669"/>
    <property type="project" value="InterPro"/>
</dbReference>
<keyword evidence="20" id="KW-1185">Reference proteome</keyword>
<dbReference type="GO" id="GO:0044205">
    <property type="term" value="P:'de novo' UMP biosynthetic process"/>
    <property type="evidence" value="ECO:0007669"/>
    <property type="project" value="InterPro"/>
</dbReference>
<comment type="similarity">
    <text evidence="2 12">Belongs to the Nth/MutY family.</text>
</comment>
<proteinExistence type="inferred from homology"/>
<dbReference type="PANTHER" id="PTHR19278:SF9">
    <property type="entry name" value="URIDINE 5'-MONOPHOSPHATE SYNTHASE"/>
    <property type="match status" value="1"/>
</dbReference>
<evidence type="ECO:0000313" key="19">
    <source>
        <dbReference type="EMBL" id="WFD36268.1"/>
    </source>
</evidence>
<dbReference type="EC" id="4.2.99.18" evidence="12"/>
<dbReference type="GO" id="GO:0140078">
    <property type="term" value="F:class I DNA-(apurinic or apyrimidinic site) endonuclease activity"/>
    <property type="evidence" value="ECO:0007669"/>
    <property type="project" value="UniProtKB-EC"/>
</dbReference>
<dbReference type="Proteomes" id="UP001219933">
    <property type="component" value="Chromosome 4"/>
</dbReference>
<dbReference type="InterPro" id="IPR000445">
    <property type="entry name" value="HhH_motif"/>
</dbReference>
<comment type="subcellular location">
    <subcellularLocation>
        <location evidence="12">Nucleus</location>
    </subcellularLocation>
    <subcellularLocation>
        <location evidence="12">Mitochondrion</location>
    </subcellularLocation>
</comment>
<feature type="active site" description="For OMPdecase activity" evidence="13">
    <location>
        <position position="90"/>
    </location>
</feature>
<reference evidence="19" key="1">
    <citation type="submission" date="2023-03" db="EMBL/GenBank/DDBJ databases">
        <title>Mating type loci evolution in Malassezia.</title>
        <authorList>
            <person name="Coelho M.A."/>
        </authorList>
    </citation>
    <scope>NUCLEOTIDE SEQUENCE</scope>
    <source>
        <strain evidence="19">CBS 11721</strain>
    </source>
</reference>
<dbReference type="Pfam" id="PF00633">
    <property type="entry name" value="HHH"/>
    <property type="match status" value="1"/>
</dbReference>
<dbReference type="NCBIfam" id="TIGR01740">
    <property type="entry name" value="pyrF"/>
    <property type="match status" value="1"/>
</dbReference>
<comment type="catalytic activity">
    <reaction evidence="11 12">
        <text>2'-deoxyribonucleotide-(2'-deoxyribose 5'-phosphate)-2'-deoxyribonucleotide-DNA = a 3'-end 2'-deoxyribonucleotide-(2,3-dehydro-2,3-deoxyribose 5'-phosphate)-DNA + a 5'-end 5'-phospho-2'-deoxyribonucleoside-DNA + H(+)</text>
        <dbReference type="Rhea" id="RHEA:66592"/>
        <dbReference type="Rhea" id="RHEA-COMP:13180"/>
        <dbReference type="Rhea" id="RHEA-COMP:16897"/>
        <dbReference type="Rhea" id="RHEA-COMP:17067"/>
        <dbReference type="ChEBI" id="CHEBI:15378"/>
        <dbReference type="ChEBI" id="CHEBI:136412"/>
        <dbReference type="ChEBI" id="CHEBI:157695"/>
        <dbReference type="ChEBI" id="CHEBI:167181"/>
        <dbReference type="EC" id="4.2.99.18"/>
    </reaction>
</comment>
<dbReference type="FunFam" id="1.10.340.30:FF:000001">
    <property type="entry name" value="Endonuclease III"/>
    <property type="match status" value="1"/>
</dbReference>
<feature type="binding site" evidence="14">
    <location>
        <position position="242"/>
    </location>
    <ligand>
        <name>substrate</name>
    </ligand>
</feature>
<dbReference type="Gene3D" id="1.10.340.30">
    <property type="entry name" value="Hypothetical protein, domain 2"/>
    <property type="match status" value="1"/>
</dbReference>
<dbReference type="CDD" id="cd04725">
    <property type="entry name" value="OMP_decarboxylase_like"/>
    <property type="match status" value="1"/>
</dbReference>
<feature type="binding site" evidence="14">
    <location>
        <position position="35"/>
    </location>
    <ligand>
        <name>substrate</name>
    </ligand>
</feature>
<evidence type="ECO:0000256" key="11">
    <source>
        <dbReference type="ARBA" id="ARBA00044632"/>
    </source>
</evidence>
<evidence type="ECO:0000256" key="13">
    <source>
        <dbReference type="PIRSR" id="PIRSR614732-1"/>
    </source>
</evidence>
<feature type="compositionally biased region" description="Basic and acidic residues" evidence="16">
    <location>
        <begin position="362"/>
        <end position="385"/>
    </location>
</feature>
<evidence type="ECO:0000256" key="9">
    <source>
        <dbReference type="ARBA" id="ARBA00023239"/>
    </source>
</evidence>
<dbReference type="InterPro" id="IPR014732">
    <property type="entry name" value="OMPdecase"/>
</dbReference>
<dbReference type="InterPro" id="IPR011060">
    <property type="entry name" value="RibuloseP-bd_barrel"/>
</dbReference>
<dbReference type="SMART" id="SM00478">
    <property type="entry name" value="ENDO3c"/>
    <property type="match status" value="1"/>
</dbReference>
<dbReference type="Pfam" id="PF00730">
    <property type="entry name" value="HhH-GPD"/>
    <property type="match status" value="1"/>
</dbReference>
<keyword evidence="12" id="KW-0496">Mitochondrion</keyword>
<evidence type="ECO:0000256" key="14">
    <source>
        <dbReference type="PIRSR" id="PIRSR614732-2"/>
    </source>
</evidence>
<sequence>MDTYEARADRHTNPTAKALLATIARKQTNLCVSVDVTTKAELLEVVAAVAPFVCLVKTHIDIVEDFDHDLVKQLVALAESEDFLIFEDRKFADIGNTVSLQYAAGVHRIAEWSHITNAHLVPGPGIISGLASVGIPRQRGLLLLAEMSSKGTFAKGEYTAANVKAALEDESDFVMGFIAMHRVHEDPELVPADATPAQRAKDLLVLTPGVGLDMTGDGKGQQYRTPHQVIYESGSDVIIVGRGIYGALLAGGDHAEAMEKVRAQAERYRDAGWKAYLERLQELDDGMKDEPEETSDITKCEAENDASNSASSAKRIKMELTDEERKKVRVPKNWERVLELLELQRNEIVTPVDTMGCEENGQEERRADRGRLKKDGTKESPEEAGRRLRLTTLVSLMLSSQTKDPVTANAIHQLQTRLDDGITLESLQAADDKLIQECIGKVSFYRRKTEYIRKMLHIIANEHGGDVPASIDALCAIPGVGPKMAFLQMQSMGFNVGIGVDTHVHRISNRLKWCKTNTPEQTRLALQSWLPREHHKTINKLMVGFGQVICVPVGPRCECVLADQYVSHWAFVSIIPES</sequence>
<accession>A0AAF0J7H7</accession>
<feature type="region of interest" description="Disordered" evidence="16">
    <location>
        <begin position="353"/>
        <end position="385"/>
    </location>
</feature>
<organism evidence="19 20">
    <name type="scientific">Malassezia cuniculi</name>
    <dbReference type="NCBI Taxonomy" id="948313"/>
    <lineage>
        <taxon>Eukaryota</taxon>
        <taxon>Fungi</taxon>
        <taxon>Dikarya</taxon>
        <taxon>Basidiomycota</taxon>
        <taxon>Ustilaginomycotina</taxon>
        <taxon>Malasseziomycetes</taxon>
        <taxon>Malasseziales</taxon>
        <taxon>Malasseziaceae</taxon>
        <taxon>Malassezia</taxon>
    </lineage>
</organism>
<keyword evidence="6 12" id="KW-0378">Hydrolase</keyword>
<evidence type="ECO:0000256" key="12">
    <source>
        <dbReference type="HAMAP-Rule" id="MF_03183"/>
    </source>
</evidence>
<evidence type="ECO:0000256" key="2">
    <source>
        <dbReference type="ARBA" id="ARBA00008343"/>
    </source>
</evidence>
<evidence type="ECO:0000256" key="10">
    <source>
        <dbReference type="ARBA" id="ARBA00023295"/>
    </source>
</evidence>
<dbReference type="AlphaFoldDB" id="A0AAF0J7H7"/>
<keyword evidence="9 12" id="KW-0456">Lyase</keyword>
<dbReference type="Pfam" id="PF00215">
    <property type="entry name" value="OMPdecase"/>
    <property type="match status" value="1"/>
</dbReference>
<dbReference type="PANTHER" id="PTHR19278">
    <property type="entry name" value="OROTATE PHOSPHORIBOSYLTRANSFERASE"/>
    <property type="match status" value="1"/>
</dbReference>
<feature type="region of interest" description="Disordered" evidence="16">
    <location>
        <begin position="284"/>
        <end position="313"/>
    </location>
</feature>
<evidence type="ECO:0000256" key="7">
    <source>
        <dbReference type="ARBA" id="ARBA00022975"/>
    </source>
</evidence>
<feature type="domain" description="HhH-GPD" evidence="17">
    <location>
        <begin position="398"/>
        <end position="548"/>
    </location>
</feature>
<dbReference type="PROSITE" id="PS01155">
    <property type="entry name" value="ENDONUCLEASE_III_2"/>
    <property type="match status" value="1"/>
</dbReference>
<comment type="caution">
    <text evidence="12">Lacks conserved residue(s) required for the propagation of feature annotation.</text>
</comment>
<dbReference type="FunFam" id="3.20.20.70:FF:000114">
    <property type="entry name" value="Decarboxylase,orotidine phosphate"/>
    <property type="match status" value="1"/>
</dbReference>
<feature type="binding site" evidence="14">
    <location>
        <position position="221"/>
    </location>
    <ligand>
        <name>substrate</name>
    </ligand>
</feature>
<keyword evidence="10 12" id="KW-0326">Glycosidase</keyword>
<dbReference type="SMART" id="SM00934">
    <property type="entry name" value="OMPdecase"/>
    <property type="match status" value="1"/>
</dbReference>
<dbReference type="Gene3D" id="1.10.1670.10">
    <property type="entry name" value="Helix-hairpin-Helix base-excision DNA repair enzymes (C-terminal)"/>
    <property type="match status" value="1"/>
</dbReference>
<dbReference type="GO" id="GO:0003677">
    <property type="term" value="F:DNA binding"/>
    <property type="evidence" value="ECO:0007669"/>
    <property type="project" value="UniProtKB-UniRule"/>
</dbReference>
<dbReference type="InterPro" id="IPR004036">
    <property type="entry name" value="Endonuclease-III-like_CS2"/>
</dbReference>
<comment type="catalytic activity">
    <reaction evidence="15">
        <text>orotidine 5'-phosphate + H(+) = UMP + CO2</text>
        <dbReference type="Rhea" id="RHEA:11596"/>
        <dbReference type="ChEBI" id="CHEBI:15378"/>
        <dbReference type="ChEBI" id="CHEBI:16526"/>
        <dbReference type="ChEBI" id="CHEBI:57538"/>
        <dbReference type="ChEBI" id="CHEBI:57865"/>
        <dbReference type="EC" id="4.1.1.23"/>
    </reaction>
</comment>
<gene>
    <name evidence="19" type="primary">URA3</name>
    <name evidence="12" type="synonym">NTH1</name>
    <name evidence="19" type="ORF">MCUN1_003146</name>
</gene>
<evidence type="ECO:0000256" key="16">
    <source>
        <dbReference type="SAM" id="MobiDB-lite"/>
    </source>
</evidence>
<dbReference type="SUPFAM" id="SSF51366">
    <property type="entry name" value="Ribulose-phoshate binding barrel"/>
    <property type="match status" value="1"/>
</dbReference>
<comment type="pathway">
    <text evidence="1 15">Pyrimidine metabolism; UMP biosynthesis via de novo pathway; UMP from orotate: step 2/2.</text>
</comment>
<dbReference type="Gene3D" id="3.20.20.70">
    <property type="entry name" value="Aldolase class I"/>
    <property type="match status" value="1"/>
</dbReference>
<dbReference type="InterPro" id="IPR023170">
    <property type="entry name" value="HhH_base_excis_C"/>
</dbReference>
<evidence type="ECO:0000256" key="3">
    <source>
        <dbReference type="ARBA" id="ARBA00011018"/>
    </source>
</evidence>
<feature type="binding site" evidence="14">
    <location>
        <position position="57"/>
    </location>
    <ligand>
        <name>substrate</name>
    </ligand>
</feature>
<evidence type="ECO:0000256" key="15">
    <source>
        <dbReference type="RuleBase" id="RU000512"/>
    </source>
</evidence>
<dbReference type="GO" id="GO:0000703">
    <property type="term" value="F:oxidized pyrimidine nucleobase lesion DNA N-glycosylase activity"/>
    <property type="evidence" value="ECO:0007669"/>
    <property type="project" value="UniProtKB-UniRule"/>
</dbReference>
<evidence type="ECO:0000256" key="6">
    <source>
        <dbReference type="ARBA" id="ARBA00022801"/>
    </source>
</evidence>
<keyword evidence="4 12" id="KW-0227">DNA damage</keyword>
<feature type="active site" description="For OMPdecase activity" evidence="13">
    <location>
        <position position="93"/>
    </location>
</feature>
<dbReference type="InterPro" id="IPR018089">
    <property type="entry name" value="OMPdecase_AS"/>
</dbReference>
<evidence type="ECO:0000256" key="1">
    <source>
        <dbReference type="ARBA" id="ARBA00004861"/>
    </source>
</evidence>
<dbReference type="GO" id="GO:0006285">
    <property type="term" value="P:base-excision repair, AP site formation"/>
    <property type="evidence" value="ECO:0007669"/>
    <property type="project" value="UniProtKB-UniRule"/>
</dbReference>
<comment type="similarity">
    <text evidence="3 15">Belongs to the OMP decarboxylase family.</text>
</comment>